<dbReference type="PANTHER" id="PTHR34815">
    <property type="entry name" value="LYSINE ACETYLTRANSFERASE"/>
    <property type="match status" value="1"/>
</dbReference>
<dbReference type="InterPro" id="IPR055100">
    <property type="entry name" value="GNAT_LYC1-like"/>
</dbReference>
<dbReference type="Gene3D" id="3.40.630.30">
    <property type="match status" value="1"/>
</dbReference>
<dbReference type="CDD" id="cd04301">
    <property type="entry name" value="NAT_SF"/>
    <property type="match status" value="1"/>
</dbReference>
<evidence type="ECO:0000313" key="3">
    <source>
        <dbReference type="Proteomes" id="UP001583177"/>
    </source>
</evidence>
<proteinExistence type="predicted"/>
<keyword evidence="3" id="KW-1185">Reference proteome</keyword>
<name>A0ABR3XC35_9PEZI</name>
<reference evidence="2 3" key="1">
    <citation type="journal article" date="2024" name="IMA Fungus">
        <title>IMA Genome - F19 : A genome assembly and annotation guide to empower mycologists, including annotated draft genome sequences of Ceratocystis pirilliformis, Diaporthe australafricana, Fusarium ophioides, Paecilomyces lecythidis, and Sporothrix stenoceras.</title>
        <authorList>
            <person name="Aylward J."/>
            <person name="Wilson A.M."/>
            <person name="Visagie C.M."/>
            <person name="Spraker J."/>
            <person name="Barnes I."/>
            <person name="Buitendag C."/>
            <person name="Ceriani C."/>
            <person name="Del Mar Angel L."/>
            <person name="du Plessis D."/>
            <person name="Fuchs T."/>
            <person name="Gasser K."/>
            <person name="Kramer D."/>
            <person name="Li W."/>
            <person name="Munsamy K."/>
            <person name="Piso A."/>
            <person name="Price J.L."/>
            <person name="Sonnekus B."/>
            <person name="Thomas C."/>
            <person name="van der Nest A."/>
            <person name="van Dijk A."/>
            <person name="van Heerden A."/>
            <person name="van Vuuren N."/>
            <person name="Yilmaz N."/>
            <person name="Duong T.A."/>
            <person name="van der Merwe N.A."/>
            <person name="Wingfield M.J."/>
            <person name="Wingfield B.D."/>
        </authorList>
    </citation>
    <scope>NUCLEOTIDE SEQUENCE [LARGE SCALE GENOMIC DNA]</scope>
    <source>
        <strain evidence="2 3">CMW 18300</strain>
    </source>
</reference>
<feature type="domain" description="N-acetyltransferase" evidence="1">
    <location>
        <begin position="19"/>
        <end position="187"/>
    </location>
</feature>
<dbReference type="EMBL" id="JAWRVE010000025">
    <property type="protein sequence ID" value="KAL1873516.1"/>
    <property type="molecule type" value="Genomic_DNA"/>
</dbReference>
<protein>
    <recommendedName>
        <fullName evidence="1">N-acetyltransferase domain-containing protein</fullName>
    </recommendedName>
</protein>
<sequence>MALRLATTTLNLPDGPLDVVVGEANPEQQLQCCKLAGSAFAAPLSQDQYVELEDHLGGCSLTVEASRRYWCLFPKNDPNCILATCKTLHRFFLVKSGQSPLRQEDGYCIASVITNPDYRKSGLASVLMAHVAEWMDGPGAGTASMLYTSIGDTFKFYSKRGWAPLPALESILRLPNDTAVGARSTLPGTRPLAPGDIAGLCERDVESIKDEMHKTQVPASQTLAAVAPSTDLVNLLQERASFIASKQLGRIIDHRGVISESGKTWMYWYHDFRKEQLAVLRNPLPEGSGQKQSEEVASLLLDTLDEASAWMLPKVTVWDANPTVLQALDLLKDNFGVEVASGQRSLRSIPSLRWNGGDGSKEVTLRCNEFYAWS</sequence>
<organism evidence="2 3">
    <name type="scientific">Diaporthe australafricana</name>
    <dbReference type="NCBI Taxonomy" id="127596"/>
    <lineage>
        <taxon>Eukaryota</taxon>
        <taxon>Fungi</taxon>
        <taxon>Dikarya</taxon>
        <taxon>Ascomycota</taxon>
        <taxon>Pezizomycotina</taxon>
        <taxon>Sordariomycetes</taxon>
        <taxon>Sordariomycetidae</taxon>
        <taxon>Diaporthales</taxon>
        <taxon>Diaporthaceae</taxon>
        <taxon>Diaporthe</taxon>
    </lineage>
</organism>
<accession>A0ABR3XC35</accession>
<gene>
    <name evidence="2" type="ORF">Daus18300_003879</name>
</gene>
<dbReference type="Pfam" id="PF00583">
    <property type="entry name" value="Acetyltransf_1"/>
    <property type="match status" value="1"/>
</dbReference>
<evidence type="ECO:0000313" key="2">
    <source>
        <dbReference type="EMBL" id="KAL1873516.1"/>
    </source>
</evidence>
<evidence type="ECO:0000259" key="1">
    <source>
        <dbReference type="PROSITE" id="PS51186"/>
    </source>
</evidence>
<dbReference type="PANTHER" id="PTHR34815:SF4">
    <property type="entry name" value="N-ACETYLTRANSFERASE DOMAIN-CONTAINING PROTEIN"/>
    <property type="match status" value="1"/>
</dbReference>
<dbReference type="InterPro" id="IPR016181">
    <property type="entry name" value="Acyl_CoA_acyltransferase"/>
</dbReference>
<dbReference type="Pfam" id="PF22998">
    <property type="entry name" value="GNAT_LYC1-like"/>
    <property type="match status" value="1"/>
</dbReference>
<dbReference type="InterPro" id="IPR000182">
    <property type="entry name" value="GNAT_dom"/>
</dbReference>
<dbReference type="PROSITE" id="PS51186">
    <property type="entry name" value="GNAT"/>
    <property type="match status" value="1"/>
</dbReference>
<comment type="caution">
    <text evidence="2">The sequence shown here is derived from an EMBL/GenBank/DDBJ whole genome shotgun (WGS) entry which is preliminary data.</text>
</comment>
<dbReference type="Proteomes" id="UP001583177">
    <property type="component" value="Unassembled WGS sequence"/>
</dbReference>
<dbReference type="SUPFAM" id="SSF55729">
    <property type="entry name" value="Acyl-CoA N-acyltransferases (Nat)"/>
    <property type="match status" value="1"/>
</dbReference>
<dbReference type="InterPro" id="IPR053013">
    <property type="entry name" value="LAT"/>
</dbReference>